<keyword evidence="1" id="KW-0677">Repeat</keyword>
<dbReference type="EMBL" id="BNJK01000001">
    <property type="protein sequence ID" value="GHO95422.1"/>
    <property type="molecule type" value="Genomic_DNA"/>
</dbReference>
<feature type="repeat" description="TPR" evidence="3">
    <location>
        <begin position="691"/>
        <end position="724"/>
    </location>
</feature>
<feature type="repeat" description="TPR" evidence="3">
    <location>
        <begin position="487"/>
        <end position="520"/>
    </location>
</feature>
<organism evidence="5 6">
    <name type="scientific">Reticulibacter mediterranei</name>
    <dbReference type="NCBI Taxonomy" id="2778369"/>
    <lineage>
        <taxon>Bacteria</taxon>
        <taxon>Bacillati</taxon>
        <taxon>Chloroflexota</taxon>
        <taxon>Ktedonobacteria</taxon>
        <taxon>Ktedonobacterales</taxon>
        <taxon>Reticulibacteraceae</taxon>
        <taxon>Reticulibacter</taxon>
    </lineage>
</organism>
<dbReference type="SUPFAM" id="SSF52540">
    <property type="entry name" value="P-loop containing nucleoside triphosphate hydrolases"/>
    <property type="match status" value="1"/>
</dbReference>
<feature type="repeat" description="TPR" evidence="3">
    <location>
        <begin position="419"/>
        <end position="452"/>
    </location>
</feature>
<dbReference type="AlphaFoldDB" id="A0A8J3N2E9"/>
<dbReference type="SUPFAM" id="SSF48452">
    <property type="entry name" value="TPR-like"/>
    <property type="match status" value="2"/>
</dbReference>
<reference evidence="5" key="1">
    <citation type="submission" date="2020-10" db="EMBL/GenBank/DDBJ databases">
        <title>Taxonomic study of unclassified bacteria belonging to the class Ktedonobacteria.</title>
        <authorList>
            <person name="Yabe S."/>
            <person name="Wang C.M."/>
            <person name="Zheng Y."/>
            <person name="Sakai Y."/>
            <person name="Cavaletti L."/>
            <person name="Monciardini P."/>
            <person name="Donadio S."/>
        </authorList>
    </citation>
    <scope>NUCLEOTIDE SEQUENCE</scope>
    <source>
        <strain evidence="5">ID150040</strain>
    </source>
</reference>
<dbReference type="SMART" id="SM00028">
    <property type="entry name" value="TPR"/>
    <property type="match status" value="12"/>
</dbReference>
<feature type="repeat" description="TPR" evidence="3">
    <location>
        <begin position="623"/>
        <end position="656"/>
    </location>
</feature>
<dbReference type="RefSeq" id="WP_220206096.1">
    <property type="nucleotide sequence ID" value="NZ_BNJK01000001.1"/>
</dbReference>
<dbReference type="PANTHER" id="PTHR44943:SF4">
    <property type="entry name" value="TPR REPEAT-CONTAINING PROTEIN MJ0798"/>
    <property type="match status" value="1"/>
</dbReference>
<dbReference type="Gene3D" id="1.25.40.10">
    <property type="entry name" value="Tetratricopeptide repeat domain"/>
    <property type="match status" value="5"/>
</dbReference>
<dbReference type="Pfam" id="PF13414">
    <property type="entry name" value="TPR_11"/>
    <property type="match status" value="2"/>
</dbReference>
<evidence type="ECO:0000256" key="4">
    <source>
        <dbReference type="SAM" id="Phobius"/>
    </source>
</evidence>
<gene>
    <name evidence="5" type="ORF">KSF_054700</name>
</gene>
<feature type="repeat" description="TPR" evidence="3">
    <location>
        <begin position="725"/>
        <end position="758"/>
    </location>
</feature>
<evidence type="ECO:0000313" key="5">
    <source>
        <dbReference type="EMBL" id="GHO95422.1"/>
    </source>
</evidence>
<feature type="transmembrane region" description="Helical" evidence="4">
    <location>
        <begin position="12"/>
        <end position="34"/>
    </location>
</feature>
<evidence type="ECO:0000256" key="1">
    <source>
        <dbReference type="ARBA" id="ARBA00022737"/>
    </source>
</evidence>
<keyword evidence="6" id="KW-1185">Reference proteome</keyword>
<dbReference type="PANTHER" id="PTHR44943">
    <property type="entry name" value="CELLULOSE SYNTHASE OPERON PROTEIN C"/>
    <property type="match status" value="1"/>
</dbReference>
<keyword evidence="4" id="KW-0812">Transmembrane</keyword>
<dbReference type="Pfam" id="PF00515">
    <property type="entry name" value="TPR_1"/>
    <property type="match status" value="1"/>
</dbReference>
<protein>
    <recommendedName>
        <fullName evidence="7">Tetratricopeptide repeat protein</fullName>
    </recommendedName>
</protein>
<dbReference type="InterPro" id="IPR027417">
    <property type="entry name" value="P-loop_NTPase"/>
</dbReference>
<name>A0A8J3N2E9_9CHLR</name>
<feature type="repeat" description="TPR" evidence="3">
    <location>
        <begin position="521"/>
        <end position="554"/>
    </location>
</feature>
<dbReference type="Pfam" id="PF13432">
    <property type="entry name" value="TPR_16"/>
    <property type="match status" value="3"/>
</dbReference>
<keyword evidence="4" id="KW-0472">Membrane</keyword>
<dbReference type="PROSITE" id="PS50293">
    <property type="entry name" value="TPR_REGION"/>
    <property type="match status" value="11"/>
</dbReference>
<dbReference type="InterPro" id="IPR011990">
    <property type="entry name" value="TPR-like_helical_dom_sf"/>
</dbReference>
<dbReference type="InterPro" id="IPR019734">
    <property type="entry name" value="TPR_rpt"/>
</dbReference>
<evidence type="ECO:0000256" key="2">
    <source>
        <dbReference type="ARBA" id="ARBA00022803"/>
    </source>
</evidence>
<evidence type="ECO:0008006" key="7">
    <source>
        <dbReference type="Google" id="ProtNLM"/>
    </source>
</evidence>
<feature type="repeat" description="TPR" evidence="3">
    <location>
        <begin position="793"/>
        <end position="826"/>
    </location>
</feature>
<feature type="repeat" description="TPR" evidence="3">
    <location>
        <begin position="657"/>
        <end position="690"/>
    </location>
</feature>
<dbReference type="Proteomes" id="UP000597444">
    <property type="component" value="Unassembled WGS sequence"/>
</dbReference>
<dbReference type="PROSITE" id="PS50005">
    <property type="entry name" value="TPR"/>
    <property type="match status" value="12"/>
</dbReference>
<keyword evidence="4" id="KW-1133">Transmembrane helix</keyword>
<feature type="repeat" description="TPR" evidence="3">
    <location>
        <begin position="759"/>
        <end position="792"/>
    </location>
</feature>
<feature type="repeat" description="TPR" evidence="3">
    <location>
        <begin position="589"/>
        <end position="622"/>
    </location>
</feature>
<feature type="repeat" description="TPR" evidence="3">
    <location>
        <begin position="453"/>
        <end position="486"/>
    </location>
</feature>
<evidence type="ECO:0000256" key="3">
    <source>
        <dbReference type="PROSITE-ProRule" id="PRU00339"/>
    </source>
</evidence>
<evidence type="ECO:0000313" key="6">
    <source>
        <dbReference type="Proteomes" id="UP000597444"/>
    </source>
</evidence>
<comment type="caution">
    <text evidence="5">The sequence shown here is derived from an EMBL/GenBank/DDBJ whole genome shotgun (WGS) entry which is preliminary data.</text>
</comment>
<feature type="repeat" description="TPR" evidence="3">
    <location>
        <begin position="555"/>
        <end position="588"/>
    </location>
</feature>
<proteinExistence type="predicted"/>
<feature type="transmembrane region" description="Helical" evidence="4">
    <location>
        <begin position="41"/>
        <end position="62"/>
    </location>
</feature>
<keyword evidence="2 3" id="KW-0802">TPR repeat</keyword>
<accession>A0A8J3N2E9</accession>
<dbReference type="InterPro" id="IPR051685">
    <property type="entry name" value="Ycf3/AcsC/BcsC/TPR_MFPF"/>
</dbReference>
<sequence>MVEPSWYKRFLSIHFLLTIIAPLIIFFCVALIVYGSISTSIDIALGILAGISTLVALGQWLYPFSPKQSETFRLPLASQLIRGSFRMGDDAAANFPYIITPIKDIYNATSQTLLDISCNISADKQGVLILGEANAGKTRLAFEALTHTLPQWPVLRWRPDYTIENILLKEIQHNKHLVIFIDDLQDYVSNQGGSGSEKALINDPRTTRLLSLVETTFQNVHKVVIVATCRLEDETQVKAELGQLITKLTVIQLHRFDGDITNPKVAGIIADFQKHGSSHREDWDGTLGSLVLGLSTKESEYLKLQNTPAATVLHAMKLLARVNMSTYTKRYLRTICADIFNEKDILTNEKIWQEAINQLIIKQFITEEIAERNHDITLAIRKDSYFNQVITNYPTPNRPHQLFQDLVQLKDIFVSSRDTDNIVNLSIALIKLEKYQEALEAFEQAISLDPNNARIFLAKGTLLIMLNRHQEALEAFEQAISLNSNKAPVFLVKGVILGKLGRLQDALEAYERAISLDPNNTNAHHNKGIVLGKLGRLQDALEAFERAISLDPNDADAHHNKGIVLGKLGRLQDALEAFERVISLDPNNADAYFNKGIALGKLGQHQNALEAFERAISLDPNNADAHHNKGIALGKLGQHQDALEAYERAISLDPNNADAYFNKGTILSELGQHQDALEAYERAISLDPNNADTYYNKGVALDELERLQDALEAYERAISLDPNNTNAHHNKGAIFSELGRHRDALEAFERAISLDPNDADTYYNKGVALGELGQHQDALEANERAISLDPNDADTYYNKGVALGELGRHQDALEAYERAISLDPNNANAHHNKEITIERLEKSKDSQQEYNKVHPLGKLLNQENP</sequence>